<sequence length="910" mass="102336">MPPHGYMKSSSLDDKDTPASLSVSSSISPRSSTSTLFTRAQLRLSSRFPKRVQSTLFPLRENTEHKQGRGFFGHRGSSSVTSLRDTARDDEDSCEEDKLKMFSATESINGYHVPWRHNQRNKFAADSDNNHNLNRESAQSLNMPLQLTQLADQHSLNDSPRPHSISAWRTPTDTLDDSSSPSPTRCTELIPGHLAVNLRPLSPFSVSDSSDGDQLDMMPFGVAGLHQRCEYLSTQESVSKKELFSILESIELLSMGYDDEVCQKEASDIKEKLHNDSYEASTMLHNYLGILSKLHYEPLMACPVEGYIIEDMFPARLPTDHLDLQTRWFRRHFVGKAYATFVGSNHIISVVREEAREFCGPGNAAAKLLGQQYRIIIRTNKLPDQRHVIHEVVANEMESRIETSRANGMSSTHSNLNGHSKKMAFNTRQNKTRTMRAAVASVFTEVDLANFKELTADETIHSGLERELLRFDEAGSPHHYKFGVMVVKPGQTCEEEWFANTECSPSFYRMMSAIADQVQLKGYLGWAGGLDTKTGESGANVYVSKWKEFDIVYHAAPLIPARESDRQQIHRKRHVGNDIVTLIFLEGDAKFDPTVIKSQFLHVFLLVREEMIDGRIAWRVEVMYNENVPPFGPILPSPALIYSAHDLRAFLSTKLINGENAALKSPKFAMPNSRAREGILANLIKTGLQPGSPRGITRSSSGAGSDTLSNRSRRGEVRSESSLAPPDLPPMPTPSRSSMLKELTSLARRRSGIQEKAKKEPPRRAISAPSREKDAKNKPSIQEYSHRGRIRQPSQALQRRYLCDLAQLLTALQQQIRLMRVMVSHNLYAGQSTLSATDHYLIKLTAFKSRAHNLFMMGRRETPKQEKLQENTKRFLRTSTFNKLTPSMTISTKSSSHPVEAQKSSKRTIP</sequence>
<evidence type="ECO:0000313" key="5">
    <source>
        <dbReference type="Proteomes" id="UP000654370"/>
    </source>
</evidence>
<proteinExistence type="predicted"/>
<name>A0A8H7PTE6_MORIS</name>
<dbReference type="PANTHER" id="PTHR15711:SF22">
    <property type="entry name" value="RAP-GAP DOMAIN-CONTAINING PROTEIN"/>
    <property type="match status" value="1"/>
</dbReference>
<comment type="caution">
    <text evidence="4">The sequence shown here is derived from an EMBL/GenBank/DDBJ whole genome shotgun (WGS) entry which is preliminary data.</text>
</comment>
<dbReference type="PANTHER" id="PTHR15711">
    <property type="entry name" value="RAP GTPASE-ACTIVATING PROTEIN"/>
    <property type="match status" value="1"/>
</dbReference>
<keyword evidence="1" id="KW-0343">GTPase activation</keyword>
<dbReference type="InterPro" id="IPR035974">
    <property type="entry name" value="Rap/Ran-GAP_sf"/>
</dbReference>
<dbReference type="PROSITE" id="PS50085">
    <property type="entry name" value="RAPGAP"/>
    <property type="match status" value="1"/>
</dbReference>
<dbReference type="EMBL" id="JAEPQZ010000006">
    <property type="protein sequence ID" value="KAG2179972.1"/>
    <property type="molecule type" value="Genomic_DNA"/>
</dbReference>
<evidence type="ECO:0000259" key="3">
    <source>
        <dbReference type="PROSITE" id="PS50085"/>
    </source>
</evidence>
<gene>
    <name evidence="4" type="ORF">INT43_003759</name>
</gene>
<feature type="domain" description="Rap-GAP" evidence="3">
    <location>
        <begin position="468"/>
        <end position="683"/>
    </location>
</feature>
<feature type="compositionally biased region" description="Low complexity" evidence="2">
    <location>
        <begin position="170"/>
        <end position="184"/>
    </location>
</feature>
<dbReference type="Proteomes" id="UP000654370">
    <property type="component" value="Unassembled WGS sequence"/>
</dbReference>
<evidence type="ECO:0000313" key="4">
    <source>
        <dbReference type="EMBL" id="KAG2179972.1"/>
    </source>
</evidence>
<feature type="compositionally biased region" description="Basic and acidic residues" evidence="2">
    <location>
        <begin position="752"/>
        <end position="763"/>
    </location>
</feature>
<keyword evidence="5" id="KW-1185">Reference proteome</keyword>
<dbReference type="InterPro" id="IPR000331">
    <property type="entry name" value="Rap/Ran_GAP_dom"/>
</dbReference>
<evidence type="ECO:0000256" key="2">
    <source>
        <dbReference type="SAM" id="MobiDB-lite"/>
    </source>
</evidence>
<organism evidence="4 5">
    <name type="scientific">Mortierella isabellina</name>
    <name type="common">Filamentous fungus</name>
    <name type="synonym">Umbelopsis isabellina</name>
    <dbReference type="NCBI Taxonomy" id="91625"/>
    <lineage>
        <taxon>Eukaryota</taxon>
        <taxon>Fungi</taxon>
        <taxon>Fungi incertae sedis</taxon>
        <taxon>Mucoromycota</taxon>
        <taxon>Mucoromycotina</taxon>
        <taxon>Umbelopsidomycetes</taxon>
        <taxon>Umbelopsidales</taxon>
        <taxon>Umbelopsidaceae</taxon>
        <taxon>Umbelopsis</taxon>
    </lineage>
</organism>
<feature type="compositionally biased region" description="Polar residues" evidence="2">
    <location>
        <begin position="697"/>
        <end position="708"/>
    </location>
</feature>
<feature type="region of interest" description="Disordered" evidence="2">
    <location>
        <begin position="684"/>
        <end position="792"/>
    </location>
</feature>
<evidence type="ECO:0000256" key="1">
    <source>
        <dbReference type="ARBA" id="ARBA00022468"/>
    </source>
</evidence>
<feature type="compositionally biased region" description="Polar residues" evidence="2">
    <location>
        <begin position="886"/>
        <end position="897"/>
    </location>
</feature>
<reference evidence="4" key="1">
    <citation type="submission" date="2020-12" db="EMBL/GenBank/DDBJ databases">
        <title>Metabolic potential, ecology and presence of endohyphal bacteria is reflected in genomic diversity of Mucoromycotina.</title>
        <authorList>
            <person name="Muszewska A."/>
            <person name="Okrasinska A."/>
            <person name="Steczkiewicz K."/>
            <person name="Drgas O."/>
            <person name="Orlowska M."/>
            <person name="Perlinska-Lenart U."/>
            <person name="Aleksandrzak-Piekarczyk T."/>
            <person name="Szatraj K."/>
            <person name="Zielenkiewicz U."/>
            <person name="Pilsyk S."/>
            <person name="Malc E."/>
            <person name="Mieczkowski P."/>
            <person name="Kruszewska J.S."/>
            <person name="Biernat P."/>
            <person name="Pawlowska J."/>
        </authorList>
    </citation>
    <scope>NUCLEOTIDE SEQUENCE</scope>
    <source>
        <strain evidence="4">WA0000067209</strain>
    </source>
</reference>
<dbReference type="Pfam" id="PF02145">
    <property type="entry name" value="Rap_GAP"/>
    <property type="match status" value="1"/>
</dbReference>
<dbReference type="InterPro" id="IPR050989">
    <property type="entry name" value="Rap1_Ran_GAP"/>
</dbReference>
<dbReference type="AlphaFoldDB" id="A0A8H7PTE6"/>
<dbReference type="GO" id="GO:0005096">
    <property type="term" value="F:GTPase activator activity"/>
    <property type="evidence" value="ECO:0007669"/>
    <property type="project" value="UniProtKB-KW"/>
</dbReference>
<dbReference type="Gene3D" id="3.40.50.11210">
    <property type="entry name" value="Rap/Ran-GAP"/>
    <property type="match status" value="1"/>
</dbReference>
<feature type="region of interest" description="Disordered" evidence="2">
    <location>
        <begin position="1"/>
        <end position="32"/>
    </location>
</feature>
<dbReference type="OrthoDB" id="2499658at2759"/>
<feature type="compositionally biased region" description="Low complexity" evidence="2">
    <location>
        <begin position="20"/>
        <end position="32"/>
    </location>
</feature>
<dbReference type="GO" id="GO:0005737">
    <property type="term" value="C:cytoplasm"/>
    <property type="evidence" value="ECO:0007669"/>
    <property type="project" value="TreeGrafter"/>
</dbReference>
<protein>
    <recommendedName>
        <fullName evidence="3">Rap-GAP domain-containing protein</fullName>
    </recommendedName>
</protein>
<dbReference type="GO" id="GO:0051056">
    <property type="term" value="P:regulation of small GTPase mediated signal transduction"/>
    <property type="evidence" value="ECO:0007669"/>
    <property type="project" value="InterPro"/>
</dbReference>
<dbReference type="SUPFAM" id="SSF111347">
    <property type="entry name" value="Rap/Ran-GAP"/>
    <property type="match status" value="1"/>
</dbReference>
<accession>A0A8H7PTE6</accession>
<feature type="region of interest" description="Disordered" evidence="2">
    <location>
        <begin position="58"/>
        <end position="92"/>
    </location>
</feature>
<feature type="region of interest" description="Disordered" evidence="2">
    <location>
        <begin position="154"/>
        <end position="185"/>
    </location>
</feature>
<feature type="region of interest" description="Disordered" evidence="2">
    <location>
        <begin position="886"/>
        <end position="910"/>
    </location>
</feature>